<dbReference type="EMBL" id="JAFIMR010000030">
    <property type="protein sequence ID" value="KAI1861047.1"/>
    <property type="molecule type" value="Genomic_DNA"/>
</dbReference>
<feature type="compositionally biased region" description="Polar residues" evidence="1">
    <location>
        <begin position="196"/>
        <end position="235"/>
    </location>
</feature>
<protein>
    <recommendedName>
        <fullName evidence="5">PH domain-containing protein</fullName>
    </recommendedName>
</protein>
<proteinExistence type="predicted"/>
<keyword evidence="2" id="KW-0812">Transmembrane</keyword>
<accession>A0A9Q0AJ03</accession>
<dbReference type="AlphaFoldDB" id="A0A9Q0AJ03"/>
<feature type="compositionally biased region" description="Basic and acidic residues" evidence="1">
    <location>
        <begin position="242"/>
        <end position="252"/>
    </location>
</feature>
<dbReference type="PANTHER" id="PTHR35519:SF2">
    <property type="entry name" value="PH DOMAIN PROTEIN"/>
    <property type="match status" value="1"/>
</dbReference>
<comment type="caution">
    <text evidence="3">The sequence shown here is derived from an EMBL/GenBank/DDBJ whole genome shotgun (WGS) entry which is preliminary data.</text>
</comment>
<feature type="transmembrane region" description="Helical" evidence="2">
    <location>
        <begin position="78"/>
        <end position="99"/>
    </location>
</feature>
<evidence type="ECO:0000313" key="3">
    <source>
        <dbReference type="EMBL" id="KAI1861047.1"/>
    </source>
</evidence>
<evidence type="ECO:0000313" key="4">
    <source>
        <dbReference type="Proteomes" id="UP000829685"/>
    </source>
</evidence>
<feature type="transmembrane region" description="Helical" evidence="2">
    <location>
        <begin position="129"/>
        <end position="148"/>
    </location>
</feature>
<organism evidence="3 4">
    <name type="scientific">Neoarthrinium moseri</name>
    <dbReference type="NCBI Taxonomy" id="1658444"/>
    <lineage>
        <taxon>Eukaryota</taxon>
        <taxon>Fungi</taxon>
        <taxon>Dikarya</taxon>
        <taxon>Ascomycota</taxon>
        <taxon>Pezizomycotina</taxon>
        <taxon>Sordariomycetes</taxon>
        <taxon>Xylariomycetidae</taxon>
        <taxon>Amphisphaeriales</taxon>
        <taxon>Apiosporaceae</taxon>
        <taxon>Neoarthrinium</taxon>
    </lineage>
</organism>
<feature type="region of interest" description="Disordered" evidence="1">
    <location>
        <begin position="172"/>
        <end position="287"/>
    </location>
</feature>
<dbReference type="OrthoDB" id="2103474at2759"/>
<dbReference type="PANTHER" id="PTHR35519">
    <property type="entry name" value="MEMBRANE PROTEINS"/>
    <property type="match status" value="1"/>
</dbReference>
<dbReference type="Proteomes" id="UP000829685">
    <property type="component" value="Unassembled WGS sequence"/>
</dbReference>
<reference evidence="3" key="1">
    <citation type="submission" date="2021-03" db="EMBL/GenBank/DDBJ databases">
        <title>Revisited historic fungal species revealed as producer of novel bioactive compounds through whole genome sequencing and comparative genomics.</title>
        <authorList>
            <person name="Vignolle G.A."/>
            <person name="Hochenegger N."/>
            <person name="Mach R.L."/>
            <person name="Mach-Aigner A.R."/>
            <person name="Javad Rahimi M."/>
            <person name="Salim K.A."/>
            <person name="Chan C.M."/>
            <person name="Lim L.B.L."/>
            <person name="Cai F."/>
            <person name="Druzhinina I.S."/>
            <person name="U'Ren J.M."/>
            <person name="Derntl C."/>
        </authorList>
    </citation>
    <scope>NUCLEOTIDE SEQUENCE</scope>
    <source>
        <strain evidence="3">TUCIM 5799</strain>
    </source>
</reference>
<evidence type="ECO:0008006" key="5">
    <source>
        <dbReference type="Google" id="ProtNLM"/>
    </source>
</evidence>
<evidence type="ECO:0000256" key="1">
    <source>
        <dbReference type="SAM" id="MobiDB-lite"/>
    </source>
</evidence>
<sequence length="287" mass="30975">MTSFIAKQIGKRLFGETLENKFGAKDPVFEQVPATRLDGTPNGKFKKVRRALPPGISENDAQVLTKVKKRAYRLDMSLFSLFGVRFGWGSVIGIVPIAGDIMDALLAMMVVNTAKKIDGGLPAGLLMQMYFWVLIDLIVGFVPFLGDVGDAILKANSRNSVLLEEHLRQKGKKNLRKSGQPIPAVDPSDPDEFDRFQSSAQPEHVSSQPGRQGNTTTSPGSNGHGPQSSGVTGAASTPVRPTEARVRDDRRSGGGFFSFGGSKKNRPVDEEMGAASQPPARKPSRRG</sequence>
<keyword evidence="2" id="KW-0472">Membrane</keyword>
<keyword evidence="2" id="KW-1133">Transmembrane helix</keyword>
<keyword evidence="4" id="KW-1185">Reference proteome</keyword>
<name>A0A9Q0AJ03_9PEZI</name>
<evidence type="ECO:0000256" key="2">
    <source>
        <dbReference type="SAM" id="Phobius"/>
    </source>
</evidence>
<dbReference type="InterPro" id="IPR025187">
    <property type="entry name" value="DUF4112"/>
</dbReference>
<dbReference type="Pfam" id="PF13430">
    <property type="entry name" value="DUF4112"/>
    <property type="match status" value="1"/>
</dbReference>
<gene>
    <name evidence="3" type="ORF">JX265_009666</name>
</gene>